<dbReference type="InterPro" id="IPR017550">
    <property type="entry name" value="Formylmethanofuran_DH_suC"/>
</dbReference>
<dbReference type="PANTHER" id="PTHR39673:SF5">
    <property type="entry name" value="TUNGSTEN-CONTAINING FORMYLMETHANOFURAN DEHYDROGENASE 2 SUBUNIT C"/>
    <property type="match status" value="1"/>
</dbReference>
<organism evidence="1">
    <name type="scientific">marine sediment metagenome</name>
    <dbReference type="NCBI Taxonomy" id="412755"/>
    <lineage>
        <taxon>unclassified sequences</taxon>
        <taxon>metagenomes</taxon>
        <taxon>ecological metagenomes</taxon>
    </lineage>
</organism>
<dbReference type="NCBIfam" id="TIGR03122">
    <property type="entry name" value="one_C_dehyd_C"/>
    <property type="match status" value="1"/>
</dbReference>
<dbReference type="InterPro" id="IPR036485">
    <property type="entry name" value="Glu_synth_asu_C_sf"/>
</dbReference>
<name>A0A0F9TYW4_9ZZZZ</name>
<evidence type="ECO:0008006" key="2">
    <source>
        <dbReference type="Google" id="ProtNLM"/>
    </source>
</evidence>
<dbReference type="EMBL" id="LAZR01000170">
    <property type="protein sequence ID" value="KKN84509.1"/>
    <property type="molecule type" value="Genomic_DNA"/>
</dbReference>
<dbReference type="Gene3D" id="2.160.20.60">
    <property type="entry name" value="Glutamate synthase, alpha subunit, C-terminal domain"/>
    <property type="match status" value="2"/>
</dbReference>
<comment type="caution">
    <text evidence="1">The sequence shown here is derived from an EMBL/GenBank/DDBJ whole genome shotgun (WGS) entry which is preliminary data.</text>
</comment>
<dbReference type="GO" id="GO:0046914">
    <property type="term" value="F:transition metal ion binding"/>
    <property type="evidence" value="ECO:0007669"/>
    <property type="project" value="InterPro"/>
</dbReference>
<reference evidence="1" key="1">
    <citation type="journal article" date="2015" name="Nature">
        <title>Complex archaea that bridge the gap between prokaryotes and eukaryotes.</title>
        <authorList>
            <person name="Spang A."/>
            <person name="Saw J.H."/>
            <person name="Jorgensen S.L."/>
            <person name="Zaremba-Niedzwiedzka K."/>
            <person name="Martijn J."/>
            <person name="Lind A.E."/>
            <person name="van Eijk R."/>
            <person name="Schleper C."/>
            <person name="Guy L."/>
            <person name="Ettema T.J."/>
        </authorList>
    </citation>
    <scope>NUCLEOTIDE SEQUENCE</scope>
</reference>
<evidence type="ECO:0000313" key="1">
    <source>
        <dbReference type="EMBL" id="KKN84509.1"/>
    </source>
</evidence>
<accession>A0A0F9TYW4</accession>
<dbReference type="AlphaFoldDB" id="A0A0F9TYW4"/>
<gene>
    <name evidence="1" type="ORF">LCGC14_0287750</name>
</gene>
<protein>
    <recommendedName>
        <fullName evidence="2">Formylmethanofuran dehydrogenase subunit C</fullName>
    </recommendedName>
</protein>
<dbReference type="PANTHER" id="PTHR39673">
    <property type="entry name" value="TUNGSTEN FORMYLMETHANOFURAN DEHYDROGENASE, SUBUNIT C (FWDC)"/>
    <property type="match status" value="1"/>
</dbReference>
<dbReference type="SUPFAM" id="SSF69336">
    <property type="entry name" value="Alpha subunit of glutamate synthase, C-terminal domain"/>
    <property type="match status" value="1"/>
</dbReference>
<dbReference type="GO" id="GO:0015948">
    <property type="term" value="P:methanogenesis"/>
    <property type="evidence" value="ECO:0007669"/>
    <property type="project" value="InterPro"/>
</dbReference>
<proteinExistence type="predicted"/>
<sequence length="270" mass="27257">MSGLTFRKTAEPDQRLDLSILTPAHLANLSLSEITALPIGTTKQLVTVGDIFALSGDDAAAIRFEGGSERFDRIGEAMDGGAIHVDGDAGWRVGRLMRGGRLTIAGSVGGLAGSGMSGGFLSVGGDAGDFLGGPMAGEMAGMRGGAIRVGGSAGARAADRMRRGTIVVDGAVGENAGSRMIAGTLVIGGLARGAPGRLMKRGTLILCGGAERLAPTFLDNGPADLLILKLMAQEFAAGELGPVPFDGAPMRRIGGDTAVLGKGEIFLPLS</sequence>
<dbReference type="GO" id="GO:0018493">
    <property type="term" value="F:formylmethanofuran dehydrogenase activity"/>
    <property type="evidence" value="ECO:0007669"/>
    <property type="project" value="InterPro"/>
</dbReference>